<feature type="chain" id="PRO_5017041156" evidence="1">
    <location>
        <begin position="18"/>
        <end position="415"/>
    </location>
</feature>
<accession>A0A364JSC8</accession>
<evidence type="ECO:0000259" key="2">
    <source>
        <dbReference type="Pfam" id="PF00144"/>
    </source>
</evidence>
<evidence type="ECO:0000256" key="1">
    <source>
        <dbReference type="SAM" id="SignalP"/>
    </source>
</evidence>
<gene>
    <name evidence="3" type="ORF">C7374_11738</name>
</gene>
<feature type="domain" description="Beta-lactamase-related" evidence="2">
    <location>
        <begin position="34"/>
        <end position="394"/>
    </location>
</feature>
<dbReference type="PANTHER" id="PTHR43283:SF3">
    <property type="entry name" value="BETA-LACTAMASE FAMILY PROTEIN (AFU_ORTHOLOGUE AFUA_5G07500)"/>
    <property type="match status" value="1"/>
</dbReference>
<reference evidence="3 4" key="1">
    <citation type="submission" date="2018-06" db="EMBL/GenBank/DDBJ databases">
        <title>Genomic Encyclopedia of Type Strains, Phase IV (KMG-IV): sequencing the most valuable type-strain genomes for metagenomic binning, comparative biology and taxonomic classification.</title>
        <authorList>
            <person name="Goeker M."/>
        </authorList>
    </citation>
    <scope>NUCLEOTIDE SEQUENCE [LARGE SCALE GENOMIC DNA]</scope>
    <source>
        <strain evidence="3 4">DSM 26720</strain>
    </source>
</reference>
<dbReference type="Pfam" id="PF00144">
    <property type="entry name" value="Beta-lactamase"/>
    <property type="match status" value="1"/>
</dbReference>
<sequence>MKSLVLTSIVFVTSALAITPTAAEPLSAAAIAHLDSAIQTAIAEDRIAGAVVLVAKDGEVVYRRADGLADIEANRAMNEKTIFRLSSLSKLVVTAAAMRLVEMGLLDLDRPVTDWIPGFRPEYEGKTPTITLRQLLSHTSGIGYAADEGGTGPYNQVGVQDGGFGRGITLQENLDRLASVELRFAPGEDWNYGLGIDVMGRVIERATLLPLEVAVRDLVTGPLQMSDTTFHVPAWDLNRLAATYRDGEQGPVRIEDDERVPLLGMSARFEPSRNTDPDAWPSAGAGMSGTAGDMMRLLLALSSEDGFLDGMAIETMMTPQTPPLPMVDLMMDIYAGLQEGEAAWGFGIGGAVLLNADKEKTPQPSGTFAWSGAYGHTWFIDPENELIIVSMTNTAWEGIYGKFAKNIRDAVYVTQ</sequence>
<dbReference type="InterPro" id="IPR012338">
    <property type="entry name" value="Beta-lactam/transpept-like"/>
</dbReference>
<protein>
    <submittedName>
        <fullName evidence="3">CubicO group peptidase (Beta-lactamase class C family)</fullName>
    </submittedName>
</protein>
<keyword evidence="1" id="KW-0732">Signal</keyword>
<evidence type="ECO:0000313" key="3">
    <source>
        <dbReference type="EMBL" id="RAK25961.1"/>
    </source>
</evidence>
<dbReference type="RefSeq" id="WP_158527856.1">
    <property type="nucleotide sequence ID" value="NZ_JBHEEY010000017.1"/>
</dbReference>
<dbReference type="AlphaFoldDB" id="A0A364JSC8"/>
<dbReference type="OrthoDB" id="9808046at2"/>
<organism evidence="3 4">
    <name type="scientific">Falsochrobactrum ovis</name>
    <dbReference type="NCBI Taxonomy" id="1293442"/>
    <lineage>
        <taxon>Bacteria</taxon>
        <taxon>Pseudomonadati</taxon>
        <taxon>Pseudomonadota</taxon>
        <taxon>Alphaproteobacteria</taxon>
        <taxon>Hyphomicrobiales</taxon>
        <taxon>Brucellaceae</taxon>
        <taxon>Falsochrobactrum</taxon>
    </lineage>
</organism>
<evidence type="ECO:0000313" key="4">
    <source>
        <dbReference type="Proteomes" id="UP000249453"/>
    </source>
</evidence>
<dbReference type="SUPFAM" id="SSF56601">
    <property type="entry name" value="beta-lactamase/transpeptidase-like"/>
    <property type="match status" value="1"/>
</dbReference>
<dbReference type="Proteomes" id="UP000249453">
    <property type="component" value="Unassembled WGS sequence"/>
</dbReference>
<dbReference type="EMBL" id="QLMK01000017">
    <property type="protein sequence ID" value="RAK25961.1"/>
    <property type="molecule type" value="Genomic_DNA"/>
</dbReference>
<feature type="signal peptide" evidence="1">
    <location>
        <begin position="1"/>
        <end position="17"/>
    </location>
</feature>
<dbReference type="InterPro" id="IPR001466">
    <property type="entry name" value="Beta-lactam-related"/>
</dbReference>
<dbReference type="PANTHER" id="PTHR43283">
    <property type="entry name" value="BETA-LACTAMASE-RELATED"/>
    <property type="match status" value="1"/>
</dbReference>
<comment type="caution">
    <text evidence="3">The sequence shown here is derived from an EMBL/GenBank/DDBJ whole genome shotgun (WGS) entry which is preliminary data.</text>
</comment>
<keyword evidence="4" id="KW-1185">Reference proteome</keyword>
<dbReference type="Gene3D" id="3.40.710.10">
    <property type="entry name" value="DD-peptidase/beta-lactamase superfamily"/>
    <property type="match status" value="1"/>
</dbReference>
<proteinExistence type="predicted"/>
<name>A0A364JSC8_9HYPH</name>
<dbReference type="InterPro" id="IPR050789">
    <property type="entry name" value="Diverse_Enzym_Activities"/>
</dbReference>